<sequence>MLILVRQSMCLIQYEYSIMSNDIKIDSKESRHHNSTTLAPSCAEITLKDKSFLFCKGTLAN</sequence>
<protein>
    <submittedName>
        <fullName evidence="1">Uncharacterized protein</fullName>
    </submittedName>
</protein>
<dbReference type="AlphaFoldDB" id="A0A0K2UBF4"/>
<organism evidence="1">
    <name type="scientific">Lepeophtheirus salmonis</name>
    <name type="common">Salmon louse</name>
    <name type="synonym">Caligus salmonis</name>
    <dbReference type="NCBI Taxonomy" id="72036"/>
    <lineage>
        <taxon>Eukaryota</taxon>
        <taxon>Metazoa</taxon>
        <taxon>Ecdysozoa</taxon>
        <taxon>Arthropoda</taxon>
        <taxon>Crustacea</taxon>
        <taxon>Multicrustacea</taxon>
        <taxon>Hexanauplia</taxon>
        <taxon>Copepoda</taxon>
        <taxon>Siphonostomatoida</taxon>
        <taxon>Caligidae</taxon>
        <taxon>Lepeophtheirus</taxon>
    </lineage>
</organism>
<name>A0A0K2UBF4_LEPSM</name>
<proteinExistence type="predicted"/>
<reference evidence="1" key="1">
    <citation type="submission" date="2014-05" db="EMBL/GenBank/DDBJ databases">
        <authorList>
            <person name="Chronopoulou M."/>
        </authorList>
    </citation>
    <scope>NUCLEOTIDE SEQUENCE</scope>
    <source>
        <tissue evidence="1">Whole organism</tissue>
    </source>
</reference>
<evidence type="ECO:0000313" key="1">
    <source>
        <dbReference type="EMBL" id="CDW35568.1"/>
    </source>
</evidence>
<accession>A0A0K2UBF4</accession>
<dbReference type="EMBL" id="HACA01018207">
    <property type="protein sequence ID" value="CDW35568.1"/>
    <property type="molecule type" value="Transcribed_RNA"/>
</dbReference>